<evidence type="ECO:0000256" key="7">
    <source>
        <dbReference type="ARBA" id="ARBA00022927"/>
    </source>
</evidence>
<dbReference type="GO" id="GO:0031965">
    <property type="term" value="C:nuclear membrane"/>
    <property type="evidence" value="ECO:0007669"/>
    <property type="project" value="UniProtKB-SubCell"/>
</dbReference>
<evidence type="ECO:0000256" key="12">
    <source>
        <dbReference type="ARBA" id="ARBA00023242"/>
    </source>
</evidence>
<evidence type="ECO:0000256" key="5">
    <source>
        <dbReference type="ARBA" id="ARBA00022692"/>
    </source>
</evidence>
<dbReference type="Proteomes" id="UP000050795">
    <property type="component" value="Unassembled WGS sequence"/>
</dbReference>
<reference evidence="14" key="1">
    <citation type="submission" date="2022-06" db="EMBL/GenBank/DDBJ databases">
        <authorList>
            <person name="Berger JAMES D."/>
            <person name="Berger JAMES D."/>
        </authorList>
    </citation>
    <scope>NUCLEOTIDE SEQUENCE [LARGE SCALE GENOMIC DNA]</scope>
</reference>
<dbReference type="GO" id="GO:0030674">
    <property type="term" value="F:protein-macromolecule adaptor activity"/>
    <property type="evidence" value="ECO:0007669"/>
    <property type="project" value="TreeGrafter"/>
</dbReference>
<comment type="subcellular location">
    <subcellularLocation>
        <location evidence="1">Nucleus membrane</location>
        <topology evidence="1">Multi-pass membrane protein</topology>
    </subcellularLocation>
    <subcellularLocation>
        <location evidence="2">Nucleus</location>
        <location evidence="2">Nuclear pore complex</location>
    </subcellularLocation>
</comment>
<evidence type="ECO:0000256" key="8">
    <source>
        <dbReference type="ARBA" id="ARBA00022989"/>
    </source>
</evidence>
<dbReference type="PANTHER" id="PTHR13269:SF6">
    <property type="entry name" value="NUCLEOPORIN NDC1"/>
    <property type="match status" value="1"/>
</dbReference>
<dbReference type="Pfam" id="PF09531">
    <property type="entry name" value="Ndc1_Nup"/>
    <property type="match status" value="1"/>
</dbReference>
<keyword evidence="14" id="KW-1185">Reference proteome</keyword>
<feature type="transmembrane region" description="Helical" evidence="13">
    <location>
        <begin position="229"/>
        <end position="251"/>
    </location>
</feature>
<dbReference type="GO" id="GO:0006999">
    <property type="term" value="P:nuclear pore organization"/>
    <property type="evidence" value="ECO:0007669"/>
    <property type="project" value="TreeGrafter"/>
</dbReference>
<organism evidence="14 15">
    <name type="scientific">Trichobilharzia regenti</name>
    <name type="common">Nasal bird schistosome</name>
    <dbReference type="NCBI Taxonomy" id="157069"/>
    <lineage>
        <taxon>Eukaryota</taxon>
        <taxon>Metazoa</taxon>
        <taxon>Spiralia</taxon>
        <taxon>Lophotrochozoa</taxon>
        <taxon>Platyhelminthes</taxon>
        <taxon>Trematoda</taxon>
        <taxon>Digenea</taxon>
        <taxon>Strigeidida</taxon>
        <taxon>Schistosomatoidea</taxon>
        <taxon>Schistosomatidae</taxon>
        <taxon>Trichobilharzia</taxon>
    </lineage>
</organism>
<reference evidence="15" key="2">
    <citation type="submission" date="2023-11" db="UniProtKB">
        <authorList>
            <consortium name="WormBaseParasite"/>
        </authorList>
    </citation>
    <scope>IDENTIFICATION</scope>
</reference>
<feature type="transmembrane region" description="Helical" evidence="13">
    <location>
        <begin position="143"/>
        <end position="164"/>
    </location>
</feature>
<protein>
    <recommendedName>
        <fullName evidence="16">Nucleoporin NDC1</fullName>
    </recommendedName>
</protein>
<keyword evidence="11 13" id="KW-0472">Membrane</keyword>
<dbReference type="InterPro" id="IPR019049">
    <property type="entry name" value="Nucleoporin_prot_Ndc1/Nup"/>
</dbReference>
<evidence type="ECO:0000256" key="13">
    <source>
        <dbReference type="SAM" id="Phobius"/>
    </source>
</evidence>
<evidence type="ECO:0000256" key="10">
    <source>
        <dbReference type="ARBA" id="ARBA00023132"/>
    </source>
</evidence>
<keyword evidence="10" id="KW-0906">Nuclear pore complex</keyword>
<keyword evidence="8 13" id="KW-1133">Transmembrane helix</keyword>
<accession>A0AA85J968</accession>
<evidence type="ECO:0000256" key="6">
    <source>
        <dbReference type="ARBA" id="ARBA00022816"/>
    </source>
</evidence>
<evidence type="ECO:0000256" key="9">
    <source>
        <dbReference type="ARBA" id="ARBA00023010"/>
    </source>
</evidence>
<dbReference type="PANTHER" id="PTHR13269">
    <property type="entry name" value="NUCLEOPORIN NDC1"/>
    <property type="match status" value="1"/>
</dbReference>
<evidence type="ECO:0008006" key="16">
    <source>
        <dbReference type="Google" id="ProtNLM"/>
    </source>
</evidence>
<evidence type="ECO:0000256" key="3">
    <source>
        <dbReference type="ARBA" id="ARBA00005760"/>
    </source>
</evidence>
<dbReference type="WBParaSite" id="TREG1_137580.3">
    <property type="protein sequence ID" value="TREG1_137580.3"/>
    <property type="gene ID" value="TREG1_137580"/>
</dbReference>
<evidence type="ECO:0000256" key="1">
    <source>
        <dbReference type="ARBA" id="ARBA00004232"/>
    </source>
</evidence>
<feature type="transmembrane region" description="Helical" evidence="13">
    <location>
        <begin position="12"/>
        <end position="32"/>
    </location>
</feature>
<feature type="transmembrane region" description="Helical" evidence="13">
    <location>
        <begin position="52"/>
        <end position="74"/>
    </location>
</feature>
<name>A0AA85J968_TRIRE</name>
<proteinExistence type="inferred from homology"/>
<evidence type="ECO:0000313" key="15">
    <source>
        <dbReference type="WBParaSite" id="TREG1_137580.3"/>
    </source>
</evidence>
<comment type="similarity">
    <text evidence="3">Belongs to the NDC1 family.</text>
</comment>
<sequence>MSLTYELHSRFYISCYLSSGVSILLLVLLAFLQNITYNPPWFWVTDTFFDVFFTSKIVWIMCNCLITHAVTHMFRSRLSVTDRIVSRTFQIFGSFLTWCDLKILASSSILGALNSLVLAKILADEEYSSFFEYNNFPSINPRLHILTYCGAFMGLVFCFTVLILNKLTLNYCHPAESVFSIAKDHVMTRVFTTVGRMLYFILLCAMCPNHILGSSQNVSFFWIVVDKQLLLLMFLTTFHLHFCWSCAIDILKSQFLKPVDIPLLSVIQPSHSVQGILSNSSNTIEQHLVFERLADLVATSQSVRSSIFSLSHIGGRPVVWKQISNLCIHLIDQFVTNVQMANNCGINNLGTPLWPKSMDIKYKQHLPSSFKAQIRQRNITTTKASVTTDKSWPNPQPNGSIILQNFINAGRTLFSKVCPWILQTPVVSVLSSEIAYASTAHLFATATDIDYANSTNPSQLTVQTSGQIIIWATEVLACLTLSAYTEDPFGTVQQSLGQILLLFADALEAVEKHLKLVGLIINQYKQMMNGSVTDNHQTTSSISSTDNIQTPLRNSKQVLNNALLTNDQCKFAYYRFASDPSLPWRVYATFCWALTNCLNQYGDYLETISLSNTSRERLQMLKMTRCCTA</sequence>
<keyword evidence="9" id="KW-0811">Translocation</keyword>
<keyword evidence="12" id="KW-0539">Nucleus</keyword>
<evidence type="ECO:0000256" key="2">
    <source>
        <dbReference type="ARBA" id="ARBA00004567"/>
    </source>
</evidence>
<keyword evidence="4" id="KW-0813">Transport</keyword>
<dbReference type="GO" id="GO:0070762">
    <property type="term" value="C:nuclear pore transmembrane ring"/>
    <property type="evidence" value="ECO:0007669"/>
    <property type="project" value="TreeGrafter"/>
</dbReference>
<keyword evidence="5 13" id="KW-0812">Transmembrane</keyword>
<evidence type="ECO:0000256" key="11">
    <source>
        <dbReference type="ARBA" id="ARBA00023136"/>
    </source>
</evidence>
<keyword evidence="6" id="KW-0509">mRNA transport</keyword>
<dbReference type="GO" id="GO:0051028">
    <property type="term" value="P:mRNA transport"/>
    <property type="evidence" value="ECO:0007669"/>
    <property type="project" value="UniProtKB-KW"/>
</dbReference>
<evidence type="ECO:0000256" key="4">
    <source>
        <dbReference type="ARBA" id="ARBA00022448"/>
    </source>
</evidence>
<keyword evidence="7" id="KW-0653">Protein transport</keyword>
<dbReference type="AlphaFoldDB" id="A0AA85J968"/>
<dbReference type="GO" id="GO:0015031">
    <property type="term" value="P:protein transport"/>
    <property type="evidence" value="ECO:0007669"/>
    <property type="project" value="UniProtKB-KW"/>
</dbReference>
<evidence type="ECO:0000313" key="14">
    <source>
        <dbReference type="Proteomes" id="UP000050795"/>
    </source>
</evidence>
<feature type="transmembrane region" description="Helical" evidence="13">
    <location>
        <begin position="95"/>
        <end position="123"/>
    </location>
</feature>